<evidence type="ECO:0000313" key="10">
    <source>
        <dbReference type="Proteomes" id="UP000324288"/>
    </source>
</evidence>
<dbReference type="PANTHER" id="PTHR43255:SF1">
    <property type="entry name" value="IRON-SULFUR-BINDING OXIDOREDUCTASE FADF-RELATED"/>
    <property type="match status" value="1"/>
</dbReference>
<feature type="domain" description="4Fe-4S ferredoxin-type" evidence="8">
    <location>
        <begin position="434"/>
        <end position="466"/>
    </location>
</feature>
<evidence type="ECO:0000256" key="2">
    <source>
        <dbReference type="ARBA" id="ARBA00022723"/>
    </source>
</evidence>
<dbReference type="GO" id="GO:0046872">
    <property type="term" value="F:metal ion binding"/>
    <property type="evidence" value="ECO:0007669"/>
    <property type="project" value="UniProtKB-KW"/>
</dbReference>
<evidence type="ECO:0000259" key="8">
    <source>
        <dbReference type="PROSITE" id="PS51379"/>
    </source>
</evidence>
<dbReference type="AlphaFoldDB" id="A0A5E3ZXK5"/>
<feature type="transmembrane region" description="Helical" evidence="7">
    <location>
        <begin position="99"/>
        <end position="120"/>
    </location>
</feature>
<keyword evidence="3" id="KW-0560">Oxidoreductase</keyword>
<dbReference type="GO" id="GO:0016491">
    <property type="term" value="F:oxidoreductase activity"/>
    <property type="evidence" value="ECO:0007669"/>
    <property type="project" value="UniProtKB-KW"/>
</dbReference>
<evidence type="ECO:0000256" key="4">
    <source>
        <dbReference type="ARBA" id="ARBA00023004"/>
    </source>
</evidence>
<feature type="transmembrane region" description="Helical" evidence="7">
    <location>
        <begin position="140"/>
        <end position="161"/>
    </location>
</feature>
<dbReference type="Pfam" id="PF13237">
    <property type="entry name" value="Fer4_10"/>
    <property type="match status" value="1"/>
</dbReference>
<feature type="transmembrane region" description="Helical" evidence="7">
    <location>
        <begin position="30"/>
        <end position="50"/>
    </location>
</feature>
<evidence type="ECO:0000256" key="3">
    <source>
        <dbReference type="ARBA" id="ARBA00023002"/>
    </source>
</evidence>
<dbReference type="SUPFAM" id="SSF46548">
    <property type="entry name" value="alpha-helical ferredoxin"/>
    <property type="match status" value="1"/>
</dbReference>
<dbReference type="PANTHER" id="PTHR43255">
    <property type="entry name" value="IRON-SULFUR-BINDING OXIDOREDUCTASE FADF-RELATED-RELATED"/>
    <property type="match status" value="1"/>
</dbReference>
<feature type="compositionally biased region" description="Basic and acidic residues" evidence="6">
    <location>
        <begin position="923"/>
        <end position="944"/>
    </location>
</feature>
<keyword evidence="7" id="KW-1133">Transmembrane helix</keyword>
<keyword evidence="5" id="KW-0411">Iron-sulfur</keyword>
<accession>A0A5E3ZXK5</accession>
<dbReference type="GO" id="GO:0051539">
    <property type="term" value="F:4 iron, 4 sulfur cluster binding"/>
    <property type="evidence" value="ECO:0007669"/>
    <property type="project" value="UniProtKB-KW"/>
</dbReference>
<dbReference type="Proteomes" id="UP000324288">
    <property type="component" value="Chromosome"/>
</dbReference>
<keyword evidence="7" id="KW-0812">Transmembrane</keyword>
<protein>
    <recommendedName>
        <fullName evidence="8">4Fe-4S ferredoxin-type domain-containing protein</fullName>
    </recommendedName>
</protein>
<dbReference type="Gene3D" id="1.10.1060.10">
    <property type="entry name" value="Alpha-helical ferredoxin"/>
    <property type="match status" value="2"/>
</dbReference>
<dbReference type="InterPro" id="IPR009051">
    <property type="entry name" value="Helical_ferredxn"/>
</dbReference>
<dbReference type="PROSITE" id="PS00198">
    <property type="entry name" value="4FE4S_FER_1"/>
    <property type="match status" value="2"/>
</dbReference>
<dbReference type="InterPro" id="IPR017900">
    <property type="entry name" value="4Fe4S_Fe_S_CS"/>
</dbReference>
<evidence type="ECO:0000256" key="6">
    <source>
        <dbReference type="SAM" id="MobiDB-lite"/>
    </source>
</evidence>
<gene>
    <name evidence="9" type="ORF">LC603019_01075</name>
</gene>
<evidence type="ECO:0000256" key="5">
    <source>
        <dbReference type="ARBA" id="ARBA00023014"/>
    </source>
</evidence>
<keyword evidence="2" id="KW-0479">Metal-binding</keyword>
<feature type="transmembrane region" description="Helical" evidence="7">
    <location>
        <begin position="182"/>
        <end position="201"/>
    </location>
</feature>
<keyword evidence="10" id="KW-1185">Reference proteome</keyword>
<keyword evidence="4" id="KW-0408">Iron</keyword>
<dbReference type="PROSITE" id="PS51379">
    <property type="entry name" value="4FE4S_FER_2"/>
    <property type="match status" value="2"/>
</dbReference>
<feature type="region of interest" description="Disordered" evidence="6">
    <location>
        <begin position="1119"/>
        <end position="1139"/>
    </location>
</feature>
<sequence length="1139" mass="124097">MMGKVTSDDLYALVNAPLTHASAPTTPWDLTIPIGIVATLISIVCWSIFIRGVVRLVTMLQLAEPDHTRTNHPWHRLWNLLKEFIAHTRLIRKRRTVSISHWFVMVGFLLGAFILFEAYIQMFDPASGWPWFHEQRWFRALVELVGITTVLGGLYLTLTRIKNNPHLGRNKRSSRFYKSNMGAAYFVDAVVILEGLGMLAVKAGQLATFPTYGGGDPTIDWVTYWVAQTLPANPLMVSLFAVAKLLIAMLWLLLVGLNLKWGVAWHRIGAFFNIFLKREWDGRTSLRAIRPMRSGDKTLTMDNVDPDKDLLGIGHIQDFTWKDWLDFSVCTECGRCQDLCPAWNTSKPLNPKLIATGLRDVAQDSAPYLSSARTAGFVDPDTGRVDHDAFPRLLDLLPATSAGKRTHQHAELQRLSRPLIGLDPQHQDAQQHPERIGLLNEDALWACTTCGACVDQCPLDLELVDHVVNLRRHQVLAANQYPPELASLFKNLESKGNPWGQSPTARETWIDELERETGWRVPVWGKDVHNFAGEGMEYLFWVGCAGAYEDRAKEATKATALLLHLGGVKFCVLGNQETCTGDSARRAGNEFLFQEMAARNTELLESVFGESPNRKIIATCAHCFNTLGNEYPQPYTVIHHSVVLNQLVNRRRLVPTTPVEGITTYHDPCYLGRHNHFYSQPRELVESSGTQVKEMGHTREQAFCCGAGGAHFWMEEKHGTRINLMRVDEALQTGATTIATACPFCTVMLSDGVKQRMTESDSRLVAVQAKRTRVADISVLLLESVRRGDKLPQALVPIPVGDLDVEQEMDGLDLPNAVPAEETATVDDYTTTLHETDREAIRAAAAEQEAVEDVLAELEEEAVIDDASLLDAGVVTVSLHTVGLPLLGLIERPDGVPSAQAPGPEPVAVLPSSLATYQAEAQQLEKERKAEKEKAARRKERVERAGQSAPVTGKPLEEASDSTISVKAAEVARDGADNELNLDVPGLPLVGMIARTNGVPTPLPPLLAVTEEAAARANQAIVYIAPGAPLVYEDGVDAGIGTGTAVAADSTGDGTGDGADTNAADTAAALAATEEKRLSVPGLPLRPGVAAPGAISAVVSPRALPPETAVPATPVNKAQQAGVSIRPGLAAPQDFSASS</sequence>
<reference evidence="9 10" key="1">
    <citation type="submission" date="2019-04" db="EMBL/GenBank/DDBJ databases">
        <authorList>
            <person name="Seth-Smith MB H."/>
            <person name="Seth-Smith H."/>
        </authorList>
    </citation>
    <scope>NUCLEOTIDE SEQUENCE [LARGE SCALE GENOMIC DNA]</scope>
    <source>
        <strain evidence="9">USB-603019</strain>
    </source>
</reference>
<name>A0A5E3ZXK5_9ACTN</name>
<evidence type="ECO:0000256" key="7">
    <source>
        <dbReference type="SAM" id="Phobius"/>
    </source>
</evidence>
<evidence type="ECO:0000313" key="9">
    <source>
        <dbReference type="EMBL" id="VHO00998.1"/>
    </source>
</evidence>
<dbReference type="EMBL" id="LR584267">
    <property type="protein sequence ID" value="VHO00998.1"/>
    <property type="molecule type" value="Genomic_DNA"/>
</dbReference>
<dbReference type="InterPro" id="IPR004017">
    <property type="entry name" value="Cys_rich_dom"/>
</dbReference>
<keyword evidence="7" id="KW-0472">Membrane</keyword>
<dbReference type="InterPro" id="IPR017896">
    <property type="entry name" value="4Fe4S_Fe-S-bd"/>
</dbReference>
<feature type="region of interest" description="Disordered" evidence="6">
    <location>
        <begin position="920"/>
        <end position="961"/>
    </location>
</feature>
<dbReference type="GO" id="GO:0005886">
    <property type="term" value="C:plasma membrane"/>
    <property type="evidence" value="ECO:0007669"/>
    <property type="project" value="TreeGrafter"/>
</dbReference>
<dbReference type="Pfam" id="PF02754">
    <property type="entry name" value="CCG"/>
    <property type="match status" value="2"/>
</dbReference>
<dbReference type="InterPro" id="IPR051460">
    <property type="entry name" value="HdrC_iron-sulfur_subunit"/>
</dbReference>
<evidence type="ECO:0000256" key="1">
    <source>
        <dbReference type="ARBA" id="ARBA00022485"/>
    </source>
</evidence>
<organism evidence="9 10">
    <name type="scientific">Lawsonella clevelandensis</name>
    <dbReference type="NCBI Taxonomy" id="1528099"/>
    <lineage>
        <taxon>Bacteria</taxon>
        <taxon>Bacillati</taxon>
        <taxon>Actinomycetota</taxon>
        <taxon>Actinomycetes</taxon>
        <taxon>Mycobacteriales</taxon>
        <taxon>Lawsonellaceae</taxon>
        <taxon>Lawsonella</taxon>
    </lineage>
</organism>
<feature type="domain" description="4Fe-4S ferredoxin-type" evidence="8">
    <location>
        <begin position="321"/>
        <end position="351"/>
    </location>
</feature>
<proteinExistence type="predicted"/>
<keyword evidence="1" id="KW-0004">4Fe-4S</keyword>